<dbReference type="Gene3D" id="4.10.540.10">
    <property type="entry name" value="Photosynthetic reaction centre, H subunit, N-terminal domain"/>
    <property type="match status" value="1"/>
</dbReference>
<dbReference type="InterPro" id="IPR027275">
    <property type="entry name" value="PRC-brl_dom"/>
</dbReference>
<dbReference type="Gene3D" id="3.90.50.10">
    <property type="entry name" value="Photosynthetic Reaction Center, subunit H, domain 2"/>
    <property type="match status" value="1"/>
</dbReference>
<dbReference type="InterPro" id="IPR037097">
    <property type="entry name" value="Photo_RC_H_N_sf"/>
</dbReference>
<protein>
    <submittedName>
        <fullName evidence="5">Reaction center protein H chain</fullName>
    </submittedName>
</protein>
<evidence type="ECO:0000259" key="4">
    <source>
        <dbReference type="Pfam" id="PF05239"/>
    </source>
</evidence>
<evidence type="ECO:0000259" key="3">
    <source>
        <dbReference type="Pfam" id="PF03967"/>
    </source>
</evidence>
<dbReference type="Proteomes" id="UP001055153">
    <property type="component" value="Unassembled WGS sequence"/>
</dbReference>
<feature type="domain" description="PRC-barrel" evidence="4">
    <location>
        <begin position="149"/>
        <end position="208"/>
    </location>
</feature>
<keyword evidence="2" id="KW-0472">Membrane</keyword>
<feature type="region of interest" description="Disordered" evidence="1">
    <location>
        <begin position="93"/>
        <end position="122"/>
    </location>
</feature>
<organism evidence="5 6">
    <name type="scientific">Methylobacterium isbiliense</name>
    <dbReference type="NCBI Taxonomy" id="315478"/>
    <lineage>
        <taxon>Bacteria</taxon>
        <taxon>Pseudomonadati</taxon>
        <taxon>Pseudomonadota</taxon>
        <taxon>Alphaproteobacteria</taxon>
        <taxon>Hyphomicrobiales</taxon>
        <taxon>Methylobacteriaceae</taxon>
        <taxon>Methylobacterium</taxon>
    </lineage>
</organism>
<accession>A0ABQ4S7R6</accession>
<evidence type="ECO:0000313" key="5">
    <source>
        <dbReference type="EMBL" id="GJD99131.1"/>
    </source>
</evidence>
<dbReference type="EMBL" id="BPQQ01000010">
    <property type="protein sequence ID" value="GJD99131.1"/>
    <property type="molecule type" value="Genomic_DNA"/>
</dbReference>
<name>A0ABQ4S7R6_9HYPH</name>
<keyword evidence="2" id="KW-0812">Transmembrane</keyword>
<feature type="domain" description="Photosynthetic reaction centre H subunit N-terminal" evidence="3">
    <location>
        <begin position="5"/>
        <end position="139"/>
    </location>
</feature>
<keyword evidence="2" id="KW-1133">Transmembrane helix</keyword>
<dbReference type="InterPro" id="IPR005652">
    <property type="entry name" value="Photo_RC_H"/>
</dbReference>
<dbReference type="SUPFAM" id="SSF81490">
    <property type="entry name" value="Photosystem II reaction centre subunit H, transmembrane region"/>
    <property type="match status" value="1"/>
</dbReference>
<dbReference type="InterPro" id="IPR015810">
    <property type="entry name" value="Photo_RC_H_N"/>
</dbReference>
<feature type="transmembrane region" description="Helical" evidence="2">
    <location>
        <begin position="12"/>
        <end position="31"/>
    </location>
</feature>
<dbReference type="InterPro" id="IPR011033">
    <property type="entry name" value="PRC_barrel-like_sf"/>
</dbReference>
<proteinExistence type="predicted"/>
<dbReference type="RefSeq" id="WP_238234004.1">
    <property type="nucleotide sequence ID" value="NZ_BPQQ01000010.1"/>
</dbReference>
<keyword evidence="6" id="KW-1185">Reference proteome</keyword>
<evidence type="ECO:0000256" key="1">
    <source>
        <dbReference type="SAM" id="MobiDB-lite"/>
    </source>
</evidence>
<reference evidence="5" key="1">
    <citation type="journal article" date="2021" name="Front. Microbiol.">
        <title>Comprehensive Comparative Genomics and Phenotyping of Methylobacterium Species.</title>
        <authorList>
            <person name="Alessa O."/>
            <person name="Ogura Y."/>
            <person name="Fujitani Y."/>
            <person name="Takami H."/>
            <person name="Hayashi T."/>
            <person name="Sahin N."/>
            <person name="Tani A."/>
        </authorList>
    </citation>
    <scope>NUCLEOTIDE SEQUENCE</scope>
    <source>
        <strain evidence="5">DSM 17168</strain>
    </source>
</reference>
<reference evidence="5" key="2">
    <citation type="submission" date="2021-08" db="EMBL/GenBank/DDBJ databases">
        <authorList>
            <person name="Tani A."/>
            <person name="Ola A."/>
            <person name="Ogura Y."/>
            <person name="Katsura K."/>
            <person name="Hayashi T."/>
        </authorList>
    </citation>
    <scope>NUCLEOTIDE SEQUENCE</scope>
    <source>
        <strain evidence="5">DSM 17168</strain>
    </source>
</reference>
<evidence type="ECO:0000256" key="2">
    <source>
        <dbReference type="SAM" id="Phobius"/>
    </source>
</evidence>
<dbReference type="InterPro" id="IPR014747">
    <property type="entry name" value="Bac_photo_RC_H_C"/>
</dbReference>
<gene>
    <name evidence="5" type="primary">puhA</name>
    <name evidence="5" type="ORF">GMJLKIPL_1047</name>
</gene>
<dbReference type="SUPFAM" id="SSF50346">
    <property type="entry name" value="PRC-barrel domain"/>
    <property type="match status" value="1"/>
</dbReference>
<comment type="caution">
    <text evidence="5">The sequence shown here is derived from an EMBL/GenBank/DDBJ whole genome shotgun (WGS) entry which is preliminary data.</text>
</comment>
<dbReference type="Pfam" id="PF05239">
    <property type="entry name" value="PRC"/>
    <property type="match status" value="1"/>
</dbReference>
<sequence length="261" mass="28817">MPKGAITSYIDVAQLVLYAFWFFFAGLIFYLRREDRREGYPLESETRGGLTGWDWLFLPTPKAFVMADGRTILAPRPEEGPVGELKAVKLEPWPGAPIQPTTPDDGRLRDGVGPGAYAQRSDKPDITWEGHNRIVPLRVATEFAVAEQDADPRGFRVVGADRAVAGTVTEIWVDRGESLPRYYEVELADAPGRTVLMPVTFANVSGAKATVVCEALLARHFADVPPLRDRDSITLLEEERVIAFYGAGTLYATPGRTEPLL</sequence>
<dbReference type="NCBIfam" id="TIGR01150">
    <property type="entry name" value="puhA"/>
    <property type="match status" value="1"/>
</dbReference>
<evidence type="ECO:0000313" key="6">
    <source>
        <dbReference type="Proteomes" id="UP001055153"/>
    </source>
</evidence>
<dbReference type="Pfam" id="PF03967">
    <property type="entry name" value="PRCH"/>
    <property type="match status" value="1"/>
</dbReference>